<sequence length="318" mass="37461">MKQVLLMMPSYYDFDEVITSVLVKHSDCIVTAIDTSPKLAYRNNFDRVINFFSKLLLRKNLKPEMHRKRILRQINSLTKVDYLVVNRVDLIDDIIFDTVIKKAEHKILLLWDSLSKVGAPMDRLAHFNVIYSFDSNDCKNYNFKKIENFHFWDFQAHITPKYDAIYLGTLDQRESDLIKIMEYLKIDNKTYKAFLHVPRGKKIQQVNGIEILNKIIPFKESISFANQGSLIVDLAHKNQTGLSFRVFEAMFLRKKLITTNTNIREYDFYDPHNIFVLDDVNEINIPNDFWTTQYKEIAKEIVDKYAAENWVKKILSNG</sequence>
<gene>
    <name evidence="1" type="ORF">GCM10022246_39580</name>
</gene>
<evidence type="ECO:0000313" key="2">
    <source>
        <dbReference type="Proteomes" id="UP001501081"/>
    </source>
</evidence>
<reference evidence="2" key="1">
    <citation type="journal article" date="2019" name="Int. J. Syst. Evol. Microbiol.">
        <title>The Global Catalogue of Microorganisms (GCM) 10K type strain sequencing project: providing services to taxonomists for standard genome sequencing and annotation.</title>
        <authorList>
            <consortium name="The Broad Institute Genomics Platform"/>
            <consortium name="The Broad Institute Genome Sequencing Center for Infectious Disease"/>
            <person name="Wu L."/>
            <person name="Ma J."/>
        </authorList>
    </citation>
    <scope>NUCLEOTIDE SEQUENCE [LARGE SCALE GENOMIC DNA]</scope>
    <source>
        <strain evidence="2">JCM 17338</strain>
    </source>
</reference>
<dbReference type="EMBL" id="BAABAK010000020">
    <property type="protein sequence ID" value="GAA3983845.1"/>
    <property type="molecule type" value="Genomic_DNA"/>
</dbReference>
<organism evidence="1 2">
    <name type="scientific">Pedobacter ginsengiterrae</name>
    <dbReference type="NCBI Taxonomy" id="871696"/>
    <lineage>
        <taxon>Bacteria</taxon>
        <taxon>Pseudomonadati</taxon>
        <taxon>Bacteroidota</taxon>
        <taxon>Sphingobacteriia</taxon>
        <taxon>Sphingobacteriales</taxon>
        <taxon>Sphingobacteriaceae</taxon>
        <taxon>Pedobacter</taxon>
    </lineage>
</organism>
<name>A0ABP7QKL8_9SPHI</name>
<proteinExistence type="predicted"/>
<dbReference type="Proteomes" id="UP001501081">
    <property type="component" value="Unassembled WGS sequence"/>
</dbReference>
<keyword evidence="2" id="KW-1185">Reference proteome</keyword>
<evidence type="ECO:0000313" key="1">
    <source>
        <dbReference type="EMBL" id="GAA3983845.1"/>
    </source>
</evidence>
<accession>A0ABP7QKL8</accession>
<dbReference type="RefSeq" id="WP_344769847.1">
    <property type="nucleotide sequence ID" value="NZ_BAABAK010000020.1"/>
</dbReference>
<protein>
    <submittedName>
        <fullName evidence="1">Glycosyltransferase</fullName>
    </submittedName>
</protein>
<comment type="caution">
    <text evidence="1">The sequence shown here is derived from an EMBL/GenBank/DDBJ whole genome shotgun (WGS) entry which is preliminary data.</text>
</comment>